<proteinExistence type="predicted"/>
<dbReference type="EMBL" id="KN834845">
    <property type="protein sequence ID" value="KIK52321.1"/>
    <property type="molecule type" value="Genomic_DNA"/>
</dbReference>
<organism evidence="1 2">
    <name type="scientific">Collybiopsis luxurians FD-317 M1</name>
    <dbReference type="NCBI Taxonomy" id="944289"/>
    <lineage>
        <taxon>Eukaryota</taxon>
        <taxon>Fungi</taxon>
        <taxon>Dikarya</taxon>
        <taxon>Basidiomycota</taxon>
        <taxon>Agaricomycotina</taxon>
        <taxon>Agaricomycetes</taxon>
        <taxon>Agaricomycetidae</taxon>
        <taxon>Agaricales</taxon>
        <taxon>Marasmiineae</taxon>
        <taxon>Omphalotaceae</taxon>
        <taxon>Collybiopsis</taxon>
        <taxon>Collybiopsis luxurians</taxon>
    </lineage>
</organism>
<protein>
    <submittedName>
        <fullName evidence="1">Uncharacterized protein</fullName>
    </submittedName>
</protein>
<dbReference type="AlphaFoldDB" id="A0A0D0BCV7"/>
<evidence type="ECO:0000313" key="2">
    <source>
        <dbReference type="Proteomes" id="UP000053593"/>
    </source>
</evidence>
<dbReference type="HOGENOM" id="CLU_1627256_0_0_1"/>
<dbReference type="OrthoDB" id="3018493at2759"/>
<reference evidence="1 2" key="1">
    <citation type="submission" date="2014-04" db="EMBL/GenBank/DDBJ databases">
        <title>Evolutionary Origins and Diversification of the Mycorrhizal Mutualists.</title>
        <authorList>
            <consortium name="DOE Joint Genome Institute"/>
            <consortium name="Mycorrhizal Genomics Consortium"/>
            <person name="Kohler A."/>
            <person name="Kuo A."/>
            <person name="Nagy L.G."/>
            <person name="Floudas D."/>
            <person name="Copeland A."/>
            <person name="Barry K.W."/>
            <person name="Cichocki N."/>
            <person name="Veneault-Fourrey C."/>
            <person name="LaButti K."/>
            <person name="Lindquist E.A."/>
            <person name="Lipzen A."/>
            <person name="Lundell T."/>
            <person name="Morin E."/>
            <person name="Murat C."/>
            <person name="Riley R."/>
            <person name="Ohm R."/>
            <person name="Sun H."/>
            <person name="Tunlid A."/>
            <person name="Henrissat B."/>
            <person name="Grigoriev I.V."/>
            <person name="Hibbett D.S."/>
            <person name="Martin F."/>
        </authorList>
    </citation>
    <scope>NUCLEOTIDE SEQUENCE [LARGE SCALE GENOMIC DNA]</scope>
    <source>
        <strain evidence="1 2">FD-317 M1</strain>
    </source>
</reference>
<evidence type="ECO:0000313" key="1">
    <source>
        <dbReference type="EMBL" id="KIK52321.1"/>
    </source>
</evidence>
<gene>
    <name evidence="1" type="ORF">GYMLUDRAFT_64340</name>
</gene>
<dbReference type="Proteomes" id="UP000053593">
    <property type="component" value="Unassembled WGS sequence"/>
</dbReference>
<keyword evidence="2" id="KW-1185">Reference proteome</keyword>
<name>A0A0D0BCV7_9AGAR</name>
<sequence>MDKWSVIVVFTKVEGLSFRIGLIWPRWLQNPSLNISLVPSVTFNQGIDHSNMFNLYTELPLLLQSNSFYQANASMPLPKTATVPARLAFHKTHAALHPILAGVQTCEDLDELVDQIHSIRCLLYSLLSCQETKQQDIMVREIARSTPAQKKRLTSHNLNNIRS</sequence>
<accession>A0A0D0BCV7</accession>